<feature type="region of interest" description="Disordered" evidence="1">
    <location>
        <begin position="500"/>
        <end position="525"/>
    </location>
</feature>
<sequence length="525" mass="57321">MAPKLRIKIRQTMIHLRIDPKARAVGYVHTYFDTAKLDQVRLSSFLSDRDITEAAGQAAGEVDSLLHLLGISPSRLRSMSQSPGPGVLLPSVSTWLKTDSKENLTVDDDSDCESICSDSSNGEESICERQQLLSILEEDPGDVTNYTERRITGLRYAAFAVDAEEYIQLRNEDPQEEENEEKGLEEDFMRIRAFNNIELNPPQLDEPTKPLGLGQATFDNLDFSSLVTLRRQHQTEQAAKSARTRVALASNSLDNSVTNSTDQIDLATRMATLRKDITQTYNNILKANKNYAHGTGLGRKYGGGEDGGDEPNRSGAAVTGNSANAAVVAGMAASETGTKRKTIFRNAQVPHLAMLANARISALMPLQPGDYVFCVITRLKTTNISVGRVITLYSRTAGKTARNAAVPKSESISSLSRIAVQVFEHSYLSEFVSSPTATSALATKQFLLLAPYQVLFTLTTRPGDPIGTAPIQLSATDYQYFKDLKNNCMKIEKAMKAFRKRQTKNQSVSAGATGDGTKTNAPAPN</sequence>
<dbReference type="Proteomes" id="UP000290288">
    <property type="component" value="Unassembled WGS sequence"/>
</dbReference>
<name>A0A4Q2D785_9AGAR</name>
<reference evidence="2 3" key="1">
    <citation type="submission" date="2019-01" db="EMBL/GenBank/DDBJ databases">
        <title>Draft genome sequence of Psathyrella aberdarensis IHI B618.</title>
        <authorList>
            <person name="Buettner E."/>
            <person name="Kellner H."/>
        </authorList>
    </citation>
    <scope>NUCLEOTIDE SEQUENCE [LARGE SCALE GENOMIC DNA]</scope>
    <source>
        <strain evidence="2 3">IHI B618</strain>
    </source>
</reference>
<evidence type="ECO:0000256" key="1">
    <source>
        <dbReference type="SAM" id="MobiDB-lite"/>
    </source>
</evidence>
<proteinExistence type="predicted"/>
<feature type="compositionally biased region" description="Polar residues" evidence="1">
    <location>
        <begin position="504"/>
        <end position="525"/>
    </location>
</feature>
<evidence type="ECO:0000313" key="2">
    <source>
        <dbReference type="EMBL" id="RXW14025.1"/>
    </source>
</evidence>
<dbReference type="AlphaFoldDB" id="A0A4Q2D785"/>
<comment type="caution">
    <text evidence="2">The sequence shown here is derived from an EMBL/GenBank/DDBJ whole genome shotgun (WGS) entry which is preliminary data.</text>
</comment>
<evidence type="ECO:0000313" key="3">
    <source>
        <dbReference type="Proteomes" id="UP000290288"/>
    </source>
</evidence>
<organism evidence="2 3">
    <name type="scientific">Candolleomyces aberdarensis</name>
    <dbReference type="NCBI Taxonomy" id="2316362"/>
    <lineage>
        <taxon>Eukaryota</taxon>
        <taxon>Fungi</taxon>
        <taxon>Dikarya</taxon>
        <taxon>Basidiomycota</taxon>
        <taxon>Agaricomycotina</taxon>
        <taxon>Agaricomycetes</taxon>
        <taxon>Agaricomycetidae</taxon>
        <taxon>Agaricales</taxon>
        <taxon>Agaricineae</taxon>
        <taxon>Psathyrellaceae</taxon>
        <taxon>Candolleomyces</taxon>
    </lineage>
</organism>
<dbReference type="STRING" id="2316362.A0A4Q2D785"/>
<dbReference type="EMBL" id="SDEE01000781">
    <property type="protein sequence ID" value="RXW14025.1"/>
    <property type="molecule type" value="Genomic_DNA"/>
</dbReference>
<gene>
    <name evidence="2" type="ORF">EST38_g11830</name>
</gene>
<keyword evidence="3" id="KW-1185">Reference proteome</keyword>
<protein>
    <submittedName>
        <fullName evidence="2">Uncharacterized protein</fullName>
    </submittedName>
</protein>
<dbReference type="OrthoDB" id="73076at2759"/>
<accession>A0A4Q2D785</accession>